<dbReference type="InterPro" id="IPR025302">
    <property type="entry name" value="DrrA1/2-like_C"/>
</dbReference>
<evidence type="ECO:0000256" key="6">
    <source>
        <dbReference type="ARBA" id="ARBA00022967"/>
    </source>
</evidence>
<name>A0A7K1KZ67_9ACTN</name>
<dbReference type="SMART" id="SM00382">
    <property type="entry name" value="AAA"/>
    <property type="match status" value="1"/>
</dbReference>
<dbReference type="AlphaFoldDB" id="A0A7K1KZ67"/>
<dbReference type="Pfam" id="PF00005">
    <property type="entry name" value="ABC_tran"/>
    <property type="match status" value="1"/>
</dbReference>
<dbReference type="Proteomes" id="UP000432015">
    <property type="component" value="Unassembled WGS sequence"/>
</dbReference>
<evidence type="ECO:0000256" key="9">
    <source>
        <dbReference type="ARBA" id="ARBA00049985"/>
    </source>
</evidence>
<proteinExistence type="inferred from homology"/>
<dbReference type="NCBIfam" id="TIGR01188">
    <property type="entry name" value="drrA"/>
    <property type="match status" value="1"/>
</dbReference>
<dbReference type="GO" id="GO:0005524">
    <property type="term" value="F:ATP binding"/>
    <property type="evidence" value="ECO:0007669"/>
    <property type="project" value="UniProtKB-KW"/>
</dbReference>
<gene>
    <name evidence="11" type="ORF">GNZ18_11810</name>
</gene>
<dbReference type="PROSITE" id="PS50893">
    <property type="entry name" value="ABC_TRANSPORTER_2"/>
    <property type="match status" value="1"/>
</dbReference>
<dbReference type="InterPro" id="IPR017871">
    <property type="entry name" value="ABC_transporter-like_CS"/>
</dbReference>
<keyword evidence="5 11" id="KW-0067">ATP-binding</keyword>
<keyword evidence="12" id="KW-1185">Reference proteome</keyword>
<dbReference type="GO" id="GO:0043215">
    <property type="term" value="P:daunorubicin transport"/>
    <property type="evidence" value="ECO:0007669"/>
    <property type="project" value="InterPro"/>
</dbReference>
<dbReference type="SUPFAM" id="SSF52540">
    <property type="entry name" value="P-loop containing nucleoside triphosphate hydrolases"/>
    <property type="match status" value="1"/>
</dbReference>
<evidence type="ECO:0000256" key="2">
    <source>
        <dbReference type="ARBA" id="ARBA00022448"/>
    </source>
</evidence>
<protein>
    <submittedName>
        <fullName evidence="11">ATP-binding cassette domain-containing protein</fullName>
    </submittedName>
</protein>
<evidence type="ECO:0000256" key="1">
    <source>
        <dbReference type="ARBA" id="ARBA00004413"/>
    </source>
</evidence>
<feature type="domain" description="ABC transporter" evidence="10">
    <location>
        <begin position="8"/>
        <end position="238"/>
    </location>
</feature>
<evidence type="ECO:0000259" key="10">
    <source>
        <dbReference type="PROSITE" id="PS50893"/>
    </source>
</evidence>
<keyword evidence="6" id="KW-1278">Translocase</keyword>
<evidence type="ECO:0000313" key="12">
    <source>
        <dbReference type="Proteomes" id="UP000432015"/>
    </source>
</evidence>
<dbReference type="FunFam" id="3.40.50.300:FF:000589">
    <property type="entry name" value="ABC transporter, ATP-binding subunit"/>
    <property type="match status" value="1"/>
</dbReference>
<accession>A0A7K1KZ67</accession>
<dbReference type="EMBL" id="WOFH01000004">
    <property type="protein sequence ID" value="MUN37285.1"/>
    <property type="molecule type" value="Genomic_DNA"/>
</dbReference>
<keyword evidence="2" id="KW-0813">Transport</keyword>
<dbReference type="GO" id="GO:0016887">
    <property type="term" value="F:ATP hydrolysis activity"/>
    <property type="evidence" value="ECO:0007669"/>
    <property type="project" value="InterPro"/>
</dbReference>
<evidence type="ECO:0000256" key="7">
    <source>
        <dbReference type="ARBA" id="ARBA00023136"/>
    </source>
</evidence>
<dbReference type="GO" id="GO:1900753">
    <property type="term" value="P:doxorubicin transport"/>
    <property type="evidence" value="ECO:0007669"/>
    <property type="project" value="InterPro"/>
</dbReference>
<dbReference type="PROSITE" id="PS00211">
    <property type="entry name" value="ABC_TRANSPORTER_1"/>
    <property type="match status" value="1"/>
</dbReference>
<evidence type="ECO:0000256" key="3">
    <source>
        <dbReference type="ARBA" id="ARBA00022475"/>
    </source>
</evidence>
<dbReference type="GO" id="GO:0046677">
    <property type="term" value="P:response to antibiotic"/>
    <property type="evidence" value="ECO:0007669"/>
    <property type="project" value="UniProtKB-KW"/>
</dbReference>
<dbReference type="InterPro" id="IPR003593">
    <property type="entry name" value="AAA+_ATPase"/>
</dbReference>
<keyword evidence="8" id="KW-0046">Antibiotic resistance</keyword>
<comment type="subcellular location">
    <subcellularLocation>
        <location evidence="1">Cell membrane</location>
        <topology evidence="1">Peripheral membrane protein</topology>
        <orientation evidence="1">Cytoplasmic side</orientation>
    </subcellularLocation>
</comment>
<dbReference type="InterPro" id="IPR005894">
    <property type="entry name" value="DrrA"/>
</dbReference>
<keyword evidence="7" id="KW-0472">Membrane</keyword>
<dbReference type="PANTHER" id="PTHR43582">
    <property type="entry name" value="LINEARMYCIN RESISTANCE ATP-BINDING PROTEIN LNRL"/>
    <property type="match status" value="1"/>
</dbReference>
<dbReference type="InterPro" id="IPR027417">
    <property type="entry name" value="P-loop_NTPase"/>
</dbReference>
<evidence type="ECO:0000256" key="4">
    <source>
        <dbReference type="ARBA" id="ARBA00022741"/>
    </source>
</evidence>
<comment type="caution">
    <text evidence="11">The sequence shown here is derived from an EMBL/GenBank/DDBJ whole genome shotgun (WGS) entry which is preliminary data.</text>
</comment>
<dbReference type="GO" id="GO:0005886">
    <property type="term" value="C:plasma membrane"/>
    <property type="evidence" value="ECO:0007669"/>
    <property type="project" value="UniProtKB-SubCell"/>
</dbReference>
<keyword evidence="4" id="KW-0547">Nucleotide-binding</keyword>
<dbReference type="RefSeq" id="WP_156216364.1">
    <property type="nucleotide sequence ID" value="NZ_WOFH01000004.1"/>
</dbReference>
<evidence type="ECO:0000256" key="5">
    <source>
        <dbReference type="ARBA" id="ARBA00022840"/>
    </source>
</evidence>
<sequence>MPDGGDAVEVDGLTKRFGDAEAVRGIEFSVRPGEVFGFLGPNGAGKSTTINMLCTLLRPSGGTARVAGHDVVAERDTVRRNIGLVFQDTTLDGYLTGEQNLRFHAELYGVPRSVTTDRIGQVLEMVGLWDRRRDRVQTFSGGMKRRLEIARGLLHSPRVLFLDEPTVGLDPQTRASIWEYIRQLREAEEITIFMTTHYMDEAEYCDRIAIMDSGRIVALDTPEALKAGVGEDRVRIQTADDRAAIAEIADRFGLEAVMSEGAVTFRVVAGEAFVPRLFAELGVPIRSVSVARPSLDDVFMSFTGSTIRDAEAGAGDHMRVMMRAMRR</sequence>
<dbReference type="InterPro" id="IPR003439">
    <property type="entry name" value="ABC_transporter-like_ATP-bd"/>
</dbReference>
<dbReference type="Pfam" id="PF13732">
    <property type="entry name" value="DrrA1-3_C"/>
    <property type="match status" value="1"/>
</dbReference>
<reference evidence="11 12" key="1">
    <citation type="submission" date="2019-11" db="EMBL/GenBank/DDBJ databases">
        <authorList>
            <person name="Cao P."/>
        </authorList>
    </citation>
    <scope>NUCLEOTIDE SEQUENCE [LARGE SCALE GENOMIC DNA]</scope>
    <source>
        <strain evidence="11 12">NEAU-AAG5</strain>
    </source>
</reference>
<evidence type="ECO:0000256" key="8">
    <source>
        <dbReference type="ARBA" id="ARBA00023251"/>
    </source>
</evidence>
<dbReference type="Gene3D" id="3.40.50.300">
    <property type="entry name" value="P-loop containing nucleotide triphosphate hydrolases"/>
    <property type="match status" value="1"/>
</dbReference>
<keyword evidence="3" id="KW-1003">Cell membrane</keyword>
<comment type="similarity">
    <text evidence="9">Belongs to the ABC transporter superfamily. Drug exporter-1 (DrugE1) (TC 3.A.1.105) family.</text>
</comment>
<dbReference type="PANTHER" id="PTHR43582:SF2">
    <property type="entry name" value="LINEARMYCIN RESISTANCE ATP-BINDING PROTEIN LNRL"/>
    <property type="match status" value="1"/>
</dbReference>
<organism evidence="11 12">
    <name type="scientific">Actinomadura litoris</name>
    <dbReference type="NCBI Taxonomy" id="2678616"/>
    <lineage>
        <taxon>Bacteria</taxon>
        <taxon>Bacillati</taxon>
        <taxon>Actinomycetota</taxon>
        <taxon>Actinomycetes</taxon>
        <taxon>Streptosporangiales</taxon>
        <taxon>Thermomonosporaceae</taxon>
        <taxon>Actinomadura</taxon>
    </lineage>
</organism>
<evidence type="ECO:0000313" key="11">
    <source>
        <dbReference type="EMBL" id="MUN37285.1"/>
    </source>
</evidence>